<dbReference type="SUPFAM" id="SSF51261">
    <property type="entry name" value="Duplicated hybrid motif"/>
    <property type="match status" value="1"/>
</dbReference>
<dbReference type="OrthoDB" id="9800107at2"/>
<evidence type="ECO:0000256" key="2">
    <source>
        <dbReference type="ARBA" id="ARBA00022670"/>
    </source>
</evidence>
<evidence type="ECO:0000259" key="7">
    <source>
        <dbReference type="Pfam" id="PF01551"/>
    </source>
</evidence>
<dbReference type="PANTHER" id="PTHR21666">
    <property type="entry name" value="PEPTIDASE-RELATED"/>
    <property type="match status" value="1"/>
</dbReference>
<dbReference type="Proteomes" id="UP000253918">
    <property type="component" value="Unassembled WGS sequence"/>
</dbReference>
<organism evidence="8 9">
    <name type="scientific">Sphingomonas aracearum</name>
    <dbReference type="NCBI Taxonomy" id="2283317"/>
    <lineage>
        <taxon>Bacteria</taxon>
        <taxon>Pseudomonadati</taxon>
        <taxon>Pseudomonadota</taxon>
        <taxon>Alphaproteobacteria</taxon>
        <taxon>Sphingomonadales</taxon>
        <taxon>Sphingomonadaceae</taxon>
        <taxon>Sphingomonas</taxon>
    </lineage>
</organism>
<protein>
    <submittedName>
        <fullName evidence="8">M23 family peptidase</fullName>
    </submittedName>
</protein>
<dbReference type="GO" id="GO:0006508">
    <property type="term" value="P:proteolysis"/>
    <property type="evidence" value="ECO:0007669"/>
    <property type="project" value="UniProtKB-KW"/>
</dbReference>
<keyword evidence="3" id="KW-0479">Metal-binding</keyword>
<sequence length="195" mass="20401">MRRLGIAAALVLAAVVALWIAALKLLPDAPADRPRPVPASTAAVAQLPGLLHVPVRGVARSALRDSWGDARAGGARAHHGLDIPAPAGTPVEAAAAGMVEKLFESHDGGTTVYVRSPDRRWSYYYAHLAGYAPGLAEGQAVQVGTPLGFVGDTGNAGAGNFHLHFGLSRTAPDQHWAQGEEVDPFPYLVGRAPRR</sequence>
<evidence type="ECO:0000313" key="8">
    <source>
        <dbReference type="EMBL" id="RDE05348.1"/>
    </source>
</evidence>
<keyword evidence="9" id="KW-1185">Reference proteome</keyword>
<reference evidence="8 9" key="1">
    <citation type="submission" date="2018-07" db="EMBL/GenBank/DDBJ databases">
        <title>a novel species of Sphingomonas isolated from the rhizosphere soil of Araceae plant.</title>
        <authorList>
            <person name="Zhiyong W."/>
            <person name="Qinglan Z."/>
            <person name="Zhiwei F."/>
            <person name="Ding X."/>
            <person name="Gejiao W."/>
            <person name="Shixue Z."/>
        </authorList>
    </citation>
    <scope>NUCLEOTIDE SEQUENCE [LARGE SCALE GENOMIC DNA]</scope>
    <source>
        <strain evidence="8 9">WZY 27</strain>
    </source>
</reference>
<evidence type="ECO:0000256" key="6">
    <source>
        <dbReference type="ARBA" id="ARBA00023049"/>
    </source>
</evidence>
<dbReference type="PANTHER" id="PTHR21666:SF288">
    <property type="entry name" value="CELL DIVISION PROTEIN YTFB"/>
    <property type="match status" value="1"/>
</dbReference>
<dbReference type="GO" id="GO:0046872">
    <property type="term" value="F:metal ion binding"/>
    <property type="evidence" value="ECO:0007669"/>
    <property type="project" value="UniProtKB-KW"/>
</dbReference>
<dbReference type="Pfam" id="PF01551">
    <property type="entry name" value="Peptidase_M23"/>
    <property type="match status" value="1"/>
</dbReference>
<dbReference type="RefSeq" id="WP_114687419.1">
    <property type="nucleotide sequence ID" value="NZ_QQNB01000002.1"/>
</dbReference>
<evidence type="ECO:0000256" key="3">
    <source>
        <dbReference type="ARBA" id="ARBA00022723"/>
    </source>
</evidence>
<keyword evidence="2" id="KW-0645">Protease</keyword>
<keyword evidence="5" id="KW-0862">Zinc</keyword>
<evidence type="ECO:0000313" key="9">
    <source>
        <dbReference type="Proteomes" id="UP000253918"/>
    </source>
</evidence>
<dbReference type="InterPro" id="IPR011055">
    <property type="entry name" value="Dup_hybrid_motif"/>
</dbReference>
<dbReference type="CDD" id="cd12797">
    <property type="entry name" value="M23_peptidase"/>
    <property type="match status" value="1"/>
</dbReference>
<feature type="domain" description="M23ase beta-sheet core" evidence="7">
    <location>
        <begin position="77"/>
        <end position="182"/>
    </location>
</feature>
<proteinExistence type="predicted"/>
<accession>A0A369VSI4</accession>
<dbReference type="EMBL" id="QQNB01000002">
    <property type="protein sequence ID" value="RDE05348.1"/>
    <property type="molecule type" value="Genomic_DNA"/>
</dbReference>
<comment type="caution">
    <text evidence="8">The sequence shown here is derived from an EMBL/GenBank/DDBJ whole genome shotgun (WGS) entry which is preliminary data.</text>
</comment>
<evidence type="ECO:0000256" key="1">
    <source>
        <dbReference type="ARBA" id="ARBA00001947"/>
    </source>
</evidence>
<gene>
    <name evidence="8" type="ORF">DVW87_08775</name>
</gene>
<dbReference type="InterPro" id="IPR016047">
    <property type="entry name" value="M23ase_b-sheet_dom"/>
</dbReference>
<dbReference type="AlphaFoldDB" id="A0A369VSI4"/>
<dbReference type="Gene3D" id="2.70.70.10">
    <property type="entry name" value="Glucose Permease (Domain IIA)"/>
    <property type="match status" value="1"/>
</dbReference>
<evidence type="ECO:0000256" key="5">
    <source>
        <dbReference type="ARBA" id="ARBA00022833"/>
    </source>
</evidence>
<comment type="cofactor">
    <cofactor evidence="1">
        <name>Zn(2+)</name>
        <dbReference type="ChEBI" id="CHEBI:29105"/>
    </cofactor>
</comment>
<name>A0A369VSI4_9SPHN</name>
<dbReference type="InterPro" id="IPR050570">
    <property type="entry name" value="Cell_wall_metabolism_enzyme"/>
</dbReference>
<keyword evidence="6" id="KW-0482">Metalloprotease</keyword>
<keyword evidence="4" id="KW-0378">Hydrolase</keyword>
<dbReference type="GO" id="GO:0004222">
    <property type="term" value="F:metalloendopeptidase activity"/>
    <property type="evidence" value="ECO:0007669"/>
    <property type="project" value="TreeGrafter"/>
</dbReference>
<evidence type="ECO:0000256" key="4">
    <source>
        <dbReference type="ARBA" id="ARBA00022801"/>
    </source>
</evidence>